<feature type="domain" description="ZU5" evidence="4">
    <location>
        <begin position="183"/>
        <end position="325"/>
    </location>
</feature>
<protein>
    <recommendedName>
        <fullName evidence="1">Netrin receptor UNC5</fullName>
    </recommendedName>
</protein>
<dbReference type="GeneID" id="119725709"/>
<evidence type="ECO:0000313" key="5">
    <source>
        <dbReference type="EnsemblMetazoa" id="XP_038053170.1"/>
    </source>
</evidence>
<comment type="subcellular location">
    <subcellularLocation>
        <location evidence="1">Cell membrane</location>
        <topology evidence="1">Single-pass type I membrane protein</topology>
    </subcellularLocation>
</comment>
<feature type="compositionally biased region" description="Polar residues" evidence="2">
    <location>
        <begin position="118"/>
        <end position="130"/>
    </location>
</feature>
<feature type="compositionally biased region" description="Basic and acidic residues" evidence="2">
    <location>
        <begin position="475"/>
        <end position="492"/>
    </location>
</feature>
<dbReference type="AlphaFoldDB" id="A0A913ZPV7"/>
<dbReference type="PROSITE" id="PS50017">
    <property type="entry name" value="DEATH_DOMAIN"/>
    <property type="match status" value="1"/>
</dbReference>
<keyword evidence="1" id="KW-0675">Receptor</keyword>
<evidence type="ECO:0000256" key="1">
    <source>
        <dbReference type="RuleBase" id="RU367033"/>
    </source>
</evidence>
<dbReference type="OrthoDB" id="418634at2759"/>
<evidence type="ECO:0000313" key="6">
    <source>
        <dbReference type="Proteomes" id="UP000887568"/>
    </source>
</evidence>
<dbReference type="SUPFAM" id="SSF47986">
    <property type="entry name" value="DEATH domain"/>
    <property type="match status" value="1"/>
</dbReference>
<dbReference type="GO" id="GO:0005886">
    <property type="term" value="C:plasma membrane"/>
    <property type="evidence" value="ECO:0007669"/>
    <property type="project" value="UniProtKB-SubCell"/>
</dbReference>
<dbReference type="SMART" id="SM00005">
    <property type="entry name" value="DEATH"/>
    <property type="match status" value="1"/>
</dbReference>
<dbReference type="PROSITE" id="PS51145">
    <property type="entry name" value="ZU5"/>
    <property type="match status" value="1"/>
</dbReference>
<dbReference type="InterPro" id="IPR000488">
    <property type="entry name" value="Death_dom"/>
</dbReference>
<dbReference type="Proteomes" id="UP000887568">
    <property type="component" value="Unplaced"/>
</dbReference>
<organism evidence="5 6">
    <name type="scientific">Patiria miniata</name>
    <name type="common">Bat star</name>
    <name type="synonym">Asterina miniata</name>
    <dbReference type="NCBI Taxonomy" id="46514"/>
    <lineage>
        <taxon>Eukaryota</taxon>
        <taxon>Metazoa</taxon>
        <taxon>Echinodermata</taxon>
        <taxon>Eleutherozoa</taxon>
        <taxon>Asterozoa</taxon>
        <taxon>Asteroidea</taxon>
        <taxon>Valvatacea</taxon>
        <taxon>Valvatida</taxon>
        <taxon>Asterinidae</taxon>
        <taxon>Patiria</taxon>
    </lineage>
</organism>
<dbReference type="GO" id="GO:0005042">
    <property type="term" value="F:netrin receptor activity"/>
    <property type="evidence" value="ECO:0007669"/>
    <property type="project" value="UniProtKB-UniRule"/>
</dbReference>
<feature type="region of interest" description="Disordered" evidence="2">
    <location>
        <begin position="118"/>
        <end position="142"/>
    </location>
</feature>
<evidence type="ECO:0000259" key="4">
    <source>
        <dbReference type="PROSITE" id="PS51145"/>
    </source>
</evidence>
<comment type="function">
    <text evidence="1">Receptor for netrin required for axon guidance. Mediates axon repulsion of neuronal growth cones in the developing nervous system upon ligand binding.</text>
</comment>
<comment type="similarity">
    <text evidence="1">Belongs to the unc-5 family.</text>
</comment>
<dbReference type="SMART" id="SM00218">
    <property type="entry name" value="ZU5"/>
    <property type="match status" value="1"/>
</dbReference>
<dbReference type="Gene3D" id="2.120.10.30">
    <property type="entry name" value="TolB, C-terminal domain"/>
    <property type="match status" value="1"/>
</dbReference>
<dbReference type="SUPFAM" id="SSF101898">
    <property type="entry name" value="NHL repeat"/>
    <property type="match status" value="1"/>
</dbReference>
<dbReference type="Pfam" id="PF00531">
    <property type="entry name" value="Death"/>
    <property type="match status" value="1"/>
</dbReference>
<reference evidence="5" key="1">
    <citation type="submission" date="2022-11" db="UniProtKB">
        <authorList>
            <consortium name="EnsemblMetazoa"/>
        </authorList>
    </citation>
    <scope>IDENTIFICATION</scope>
</reference>
<dbReference type="Pfam" id="PF00791">
    <property type="entry name" value="ZU5"/>
    <property type="match status" value="1"/>
</dbReference>
<dbReference type="EnsemblMetazoa" id="XM_038197242.1">
    <property type="protein sequence ID" value="XP_038053170.1"/>
    <property type="gene ID" value="LOC119725709"/>
</dbReference>
<keyword evidence="1" id="KW-0217">Developmental protein</keyword>
<feature type="domain" description="Death" evidence="3">
    <location>
        <begin position="19"/>
        <end position="103"/>
    </location>
</feature>
<sequence>MDSKDTSPPAPSVASGILVDQYFRQLASNLGHEWLKLSTYLGFKSATIDRLQEDYHRAEECIFKMLVSWRQNSDWRQDNCLKLQAALVKCGRQDLADELQDIYLSGSFLQSVTLTDLSESNPENDCQPTQEHPDQGQEPDQHHRCLKRLNSVEHIKSLRAVFHRRFAHLRGMERLGSTCRLVDFVAGYFDFYGGTLGLPEYDVLLYVPQGAIPSGKVQEVYLYVNPMVQSVSGLRSRAILSPLVECGPSGLTFLKSVVLHLPHFATNGGAGWDITAGVSYSESEETHSGDWNNLSPDENNNLIINQQQIILALDHFSRYAIFGTPSSEGCSKTMKMYVCSPIKGPTEDVFRICVLIWNDTNISKQCVIRSQEALPFAALDEARCLEVTWRGGDLMLQLTNISPGFKVETSTRCITKEILWENQMHSVTFDLSFDPANHSRAKKMEGNRECLCDVDVYQSDCDSSRRSVHMSVHHGRVDESSVGAEDRQDKQKHQSKKKTGDGSQTGRMDFAGSLTKEESGSQMDSDSPWKFKASLDLGTRTSVDASHLLRGIAAYKTGEVVIADFANDRVVVCDTKSIVQDVIPLERVWDVAVLPHDYLVAVDETSEVKVFTEKRDVAFTFPTNPDKKQVGLVSVAIGPDSKIFIGDAATNVVTEHLPTDGALVGTRQLHACPHFMAVNSKGQLLVSSWNSCRVDIMGDGDAVMQTIHPCIHDKPAWCLGVCCNAKDDIFVVVTSSDDTLGHVHQYSSRGDFEQCVMQGLHKPRGVVCIDDTQLAITNDDAVLVLEKVDS</sequence>
<proteinExistence type="inferred from homology"/>
<dbReference type="RefSeq" id="XP_038053170.1">
    <property type="nucleotide sequence ID" value="XM_038197242.1"/>
</dbReference>
<dbReference type="InterPro" id="IPR011029">
    <property type="entry name" value="DEATH-like_dom_sf"/>
</dbReference>
<dbReference type="PANTHER" id="PTHR12582:SF47">
    <property type="entry name" value="NETRIN RECEPTOR UNC-5"/>
    <property type="match status" value="1"/>
</dbReference>
<dbReference type="Gene3D" id="2.60.220.30">
    <property type="match status" value="1"/>
</dbReference>
<feature type="compositionally biased region" description="Basic and acidic residues" evidence="2">
    <location>
        <begin position="131"/>
        <end position="142"/>
    </location>
</feature>
<dbReference type="InterPro" id="IPR011042">
    <property type="entry name" value="6-blade_b-propeller_TolB-like"/>
</dbReference>
<dbReference type="OMA" id="ETSTRCI"/>
<keyword evidence="1" id="KW-0393">Immunoglobulin domain</keyword>
<dbReference type="Gene3D" id="1.10.533.10">
    <property type="entry name" value="Death Domain, Fas"/>
    <property type="match status" value="1"/>
</dbReference>
<dbReference type="InterPro" id="IPR000906">
    <property type="entry name" value="ZU5_dom"/>
</dbReference>
<accession>A0A913ZPV7</accession>
<feature type="region of interest" description="Disordered" evidence="2">
    <location>
        <begin position="468"/>
        <end position="509"/>
    </location>
</feature>
<name>A0A913ZPV7_PATMI</name>
<evidence type="ECO:0000256" key="2">
    <source>
        <dbReference type="SAM" id="MobiDB-lite"/>
    </source>
</evidence>
<dbReference type="InterPro" id="IPR037936">
    <property type="entry name" value="UNC5A-D"/>
</dbReference>
<dbReference type="PANTHER" id="PTHR12582">
    <property type="entry name" value="NETRIN RECEPTOR UNC5"/>
    <property type="match status" value="1"/>
</dbReference>
<keyword evidence="6" id="KW-1185">Reference proteome</keyword>
<evidence type="ECO:0000259" key="3">
    <source>
        <dbReference type="PROSITE" id="PS50017"/>
    </source>
</evidence>